<feature type="compositionally biased region" description="Polar residues" evidence="1">
    <location>
        <begin position="341"/>
        <end position="350"/>
    </location>
</feature>
<evidence type="ECO:0000259" key="2">
    <source>
        <dbReference type="Pfam" id="PF02720"/>
    </source>
</evidence>
<keyword evidence="4" id="KW-1185">Reference proteome</keyword>
<reference evidence="3 4" key="1">
    <citation type="submission" date="2019-07" db="EMBL/GenBank/DDBJ databases">
        <title>R&amp;d 2014.</title>
        <authorList>
            <person name="Klenk H.-P."/>
        </authorList>
    </citation>
    <scope>NUCLEOTIDE SEQUENCE [LARGE SCALE GENOMIC DNA]</scope>
    <source>
        <strain evidence="3 4">DSM 43194</strain>
    </source>
</reference>
<dbReference type="CDD" id="cd00085">
    <property type="entry name" value="HNHc"/>
    <property type="match status" value="1"/>
</dbReference>
<dbReference type="AlphaFoldDB" id="A0A660CFA7"/>
<feature type="region of interest" description="Disordered" evidence="1">
    <location>
        <begin position="335"/>
        <end position="386"/>
    </location>
</feature>
<protein>
    <submittedName>
        <fullName evidence="3">Uncharacterized protein DUF222</fullName>
    </submittedName>
</protein>
<dbReference type="InterPro" id="IPR003870">
    <property type="entry name" value="DUF222"/>
</dbReference>
<dbReference type="InterPro" id="IPR003615">
    <property type="entry name" value="HNH_nuc"/>
</dbReference>
<sequence>MTALAELAALEGDDHAVADELAPELRISTARVRQRIVRATHIVRRMPRLLAAMESGEIEAYGAGRVLTITAPLSEADALVVDERLADKLAAGTTTMWHADNLARHTRGIVEGVDPGGQAARARAARKDRRVELVHREHATASLDLALPAEVASACYARIDSLARSHGENTGRTMDQCRADVAADLLLGNTADAGRTQPEAAATVYLHMPVDAALGINDTGCELDGYGPIPAVIAREIMTNRRSVWRAVLCDPGTGRPVDLGRSRRQPSEHIRTLVRVRDRECAVPWCHRPARHCDYDHEAEWARDSGVTSVDNGAPKCRSHHRRKNDPRWISHYDPVDGTMTVTTPSGATHTGRREPVMQPRNTQSRKSMPRSRAGDECVNAPTAK</sequence>
<organism evidence="3 4">
    <name type="scientific">Prauserella rugosa</name>
    <dbReference type="NCBI Taxonomy" id="43354"/>
    <lineage>
        <taxon>Bacteria</taxon>
        <taxon>Bacillati</taxon>
        <taxon>Actinomycetota</taxon>
        <taxon>Actinomycetes</taxon>
        <taxon>Pseudonocardiales</taxon>
        <taxon>Pseudonocardiaceae</taxon>
        <taxon>Prauserella</taxon>
    </lineage>
</organism>
<feature type="domain" description="DUF222" evidence="2">
    <location>
        <begin position="16"/>
        <end position="279"/>
    </location>
</feature>
<name>A0A660CFA7_9PSEU</name>
<evidence type="ECO:0000313" key="3">
    <source>
        <dbReference type="EMBL" id="TWH20199.1"/>
    </source>
</evidence>
<gene>
    <name evidence="3" type="ORF">JD82_02041</name>
</gene>
<dbReference type="Pfam" id="PF02720">
    <property type="entry name" value="DUF222"/>
    <property type="match status" value="1"/>
</dbReference>
<proteinExistence type="predicted"/>
<accession>A0A660CFA7</accession>
<dbReference type="EMBL" id="VLJV01000001">
    <property type="protein sequence ID" value="TWH20199.1"/>
    <property type="molecule type" value="Genomic_DNA"/>
</dbReference>
<comment type="caution">
    <text evidence="3">The sequence shown here is derived from an EMBL/GenBank/DDBJ whole genome shotgun (WGS) entry which is preliminary data.</text>
</comment>
<evidence type="ECO:0000256" key="1">
    <source>
        <dbReference type="SAM" id="MobiDB-lite"/>
    </source>
</evidence>
<evidence type="ECO:0000313" key="4">
    <source>
        <dbReference type="Proteomes" id="UP000317303"/>
    </source>
</evidence>
<dbReference type="Proteomes" id="UP000317303">
    <property type="component" value="Unassembled WGS sequence"/>
</dbReference>